<gene>
    <name evidence="5" type="ORF">BEWA_045840</name>
</gene>
<evidence type="ECO:0000259" key="3">
    <source>
        <dbReference type="Pfam" id="PF01170"/>
    </source>
</evidence>
<dbReference type="GO" id="GO:0005737">
    <property type="term" value="C:cytoplasm"/>
    <property type="evidence" value="ECO:0007669"/>
    <property type="project" value="TreeGrafter"/>
</dbReference>
<dbReference type="STRING" id="1537102.L1LA59"/>
<dbReference type="RefSeq" id="XP_004831572.1">
    <property type="nucleotide sequence ID" value="XM_004831515.1"/>
</dbReference>
<dbReference type="InterPro" id="IPR059073">
    <property type="entry name" value="TRMT11_N"/>
</dbReference>
<evidence type="ECO:0000313" key="6">
    <source>
        <dbReference type="Proteomes" id="UP000031512"/>
    </source>
</evidence>
<keyword evidence="1" id="KW-0489">Methyltransferase</keyword>
<dbReference type="EMBL" id="ACOU01000007">
    <property type="protein sequence ID" value="EKX72120.1"/>
    <property type="molecule type" value="Genomic_DNA"/>
</dbReference>
<organism evidence="5 6">
    <name type="scientific">Theileria equi strain WA</name>
    <dbReference type="NCBI Taxonomy" id="1537102"/>
    <lineage>
        <taxon>Eukaryota</taxon>
        <taxon>Sar</taxon>
        <taxon>Alveolata</taxon>
        <taxon>Apicomplexa</taxon>
        <taxon>Aconoidasida</taxon>
        <taxon>Piroplasmida</taxon>
        <taxon>Theileriidae</taxon>
        <taxon>Theileria</taxon>
    </lineage>
</organism>
<dbReference type="AlphaFoldDB" id="L1LA59"/>
<dbReference type="GO" id="GO:0032259">
    <property type="term" value="P:methylation"/>
    <property type="evidence" value="ECO:0007669"/>
    <property type="project" value="UniProtKB-KW"/>
</dbReference>
<protein>
    <submittedName>
        <fullName evidence="5">Uncharacterized protein</fullName>
    </submittedName>
</protein>
<dbReference type="GO" id="GO:0043527">
    <property type="term" value="C:tRNA methyltransferase complex"/>
    <property type="evidence" value="ECO:0007669"/>
    <property type="project" value="UniProtKB-ARBA"/>
</dbReference>
<dbReference type="Gene3D" id="3.40.50.150">
    <property type="entry name" value="Vaccinia Virus protein VP39"/>
    <property type="match status" value="1"/>
</dbReference>
<evidence type="ECO:0000313" key="5">
    <source>
        <dbReference type="EMBL" id="EKX72120.1"/>
    </source>
</evidence>
<name>L1LA59_THEEQ</name>
<dbReference type="GeneID" id="15805158"/>
<dbReference type="KEGG" id="beq:BEWA_045840"/>
<dbReference type="GO" id="GO:0008168">
    <property type="term" value="F:methyltransferase activity"/>
    <property type="evidence" value="ECO:0007669"/>
    <property type="project" value="UniProtKB-KW"/>
</dbReference>
<dbReference type="PROSITE" id="PS00092">
    <property type="entry name" value="N6_MTASE"/>
    <property type="match status" value="1"/>
</dbReference>
<dbReference type="InterPro" id="IPR029063">
    <property type="entry name" value="SAM-dependent_MTases_sf"/>
</dbReference>
<dbReference type="SUPFAM" id="SSF53335">
    <property type="entry name" value="S-adenosyl-L-methionine-dependent methyltransferases"/>
    <property type="match status" value="1"/>
</dbReference>
<keyword evidence="2" id="KW-0808">Transferase</keyword>
<dbReference type="PRINTS" id="PR00507">
    <property type="entry name" value="N12N6MTFRASE"/>
</dbReference>
<reference evidence="5 6" key="1">
    <citation type="journal article" date="2012" name="BMC Genomics">
        <title>Comparative genomic analysis and phylogenetic position of Theileria equi.</title>
        <authorList>
            <person name="Kappmeyer L.S."/>
            <person name="Thiagarajan M."/>
            <person name="Herndon D.R."/>
            <person name="Ramsay J.D."/>
            <person name="Caler E."/>
            <person name="Djikeng A."/>
            <person name="Gillespie J.J."/>
            <person name="Lau A.O."/>
            <person name="Roalson E.H."/>
            <person name="Silva J.C."/>
            <person name="Silva M.G."/>
            <person name="Suarez C.E."/>
            <person name="Ueti M.W."/>
            <person name="Nene V.M."/>
            <person name="Mealey R.H."/>
            <person name="Knowles D.P."/>
            <person name="Brayton K.A."/>
        </authorList>
    </citation>
    <scope>NUCLEOTIDE SEQUENCE [LARGE SCALE GENOMIC DNA]</scope>
    <source>
        <strain evidence="5 6">WA</strain>
    </source>
</reference>
<sequence length="442" mass="50095">MKRILFWMRMDEDYNELIEGELESVALLNGLDSNSLSLSYSKSGGSRLFGDELKEFYRRLGEVCAEEENLKEELEYEKEGQNIFIYGNVPSEDVAKEIFGKCVLIKAIVEIWAESKSHDSLLETLLITSGSLIDTHLSSNKKWSFKLSRYNNKSTYNDLVKTLDKLSPIFKKAGQVDLANPDTKMLLLERYLKDKDRHKYLEALYFGRIIADRNDISHWWNEYSLSTRPVLGPTSLENTLSFVMCNMGLVGKNSIIYDPFVGSGGSIISSSILGSFCMGSDIDIRILRGWGIAYRNINLDNNEGPTDIFTNFDHYGLERPEIVRFDIKHPVWRRSGSHGWVDAIITDPPYGNRASAKHTKIDKSMKGTETVEVSFRLIVALLDLAEDVLVKGGRLVFLLPAFQGKVRESLSLLNRKRLEVKHIGQQKLAAGASRFVVAMEKL</sequence>
<dbReference type="eggNOG" id="KOG2671">
    <property type="taxonomic scope" value="Eukaryota"/>
</dbReference>
<dbReference type="OrthoDB" id="296065at2759"/>
<dbReference type="PANTHER" id="PTHR13370">
    <property type="entry name" value="RNA METHYLASE-RELATED"/>
    <property type="match status" value="1"/>
</dbReference>
<dbReference type="InterPro" id="IPR002052">
    <property type="entry name" value="DNA_methylase_N6_adenine_CS"/>
</dbReference>
<proteinExistence type="predicted"/>
<dbReference type="PANTHER" id="PTHR13370:SF3">
    <property type="entry name" value="TRNA (GUANINE(10)-N2)-METHYLTRANSFERASE HOMOLOG"/>
    <property type="match status" value="1"/>
</dbReference>
<accession>L1LA59</accession>
<dbReference type="VEuPathDB" id="PiroplasmaDB:BEWA_045840"/>
<comment type="caution">
    <text evidence="5">The sequence shown here is derived from an EMBL/GenBank/DDBJ whole genome shotgun (WGS) entry which is preliminary data.</text>
</comment>
<dbReference type="GO" id="GO:0003676">
    <property type="term" value="F:nucleic acid binding"/>
    <property type="evidence" value="ECO:0007669"/>
    <property type="project" value="InterPro"/>
</dbReference>
<feature type="domain" description="tRNA (guanine(10)-N(2))-methyltransferase TRMT11 N-terminal" evidence="4">
    <location>
        <begin position="79"/>
        <end position="212"/>
    </location>
</feature>
<evidence type="ECO:0000256" key="2">
    <source>
        <dbReference type="ARBA" id="ARBA00022679"/>
    </source>
</evidence>
<dbReference type="Proteomes" id="UP000031512">
    <property type="component" value="Unassembled WGS sequence"/>
</dbReference>
<dbReference type="Pfam" id="PF25904">
    <property type="entry name" value="Tmrp11_N"/>
    <property type="match status" value="1"/>
</dbReference>
<evidence type="ECO:0000256" key="1">
    <source>
        <dbReference type="ARBA" id="ARBA00022603"/>
    </source>
</evidence>
<keyword evidence="6" id="KW-1185">Reference proteome</keyword>
<feature type="domain" description="Ribosomal RNA large subunit methyltransferase K/L-like methyltransferase" evidence="3">
    <location>
        <begin position="227"/>
        <end position="360"/>
    </location>
</feature>
<dbReference type="InterPro" id="IPR000241">
    <property type="entry name" value="RlmKL-like_Mtase"/>
</dbReference>
<dbReference type="PIRSF" id="PIRSF017259">
    <property type="entry name" value="tRNA_mtfrase_TRM11"/>
    <property type="match status" value="1"/>
</dbReference>
<evidence type="ECO:0000259" key="4">
    <source>
        <dbReference type="Pfam" id="PF25904"/>
    </source>
</evidence>
<dbReference type="Pfam" id="PF01170">
    <property type="entry name" value="UPF0020"/>
    <property type="match status" value="1"/>
</dbReference>